<comment type="caution">
    <text evidence="1">The sequence shown here is derived from an EMBL/GenBank/DDBJ whole genome shotgun (WGS) entry which is preliminary data.</text>
</comment>
<dbReference type="AlphaFoldDB" id="A0A9K3JJJ0"/>
<proteinExistence type="predicted"/>
<evidence type="ECO:0000313" key="2">
    <source>
        <dbReference type="Proteomes" id="UP000215914"/>
    </source>
</evidence>
<dbReference type="Gramene" id="mRNA:HanXRQr2_Chr03g0131941">
    <property type="protein sequence ID" value="mRNA:HanXRQr2_Chr03g0131941"/>
    <property type="gene ID" value="HanXRQr2_Chr03g0131941"/>
</dbReference>
<evidence type="ECO:0000313" key="1">
    <source>
        <dbReference type="EMBL" id="KAF5816219.1"/>
    </source>
</evidence>
<sequence length="76" mass="8911">MKLATDSFHHPKKHLCVPLGKQKMTQEDQDPFVISLNSFSPGIHKFERLLFHVTSKDQSGKWKWILRHLLKPSHHS</sequence>
<dbReference type="EMBL" id="MNCJ02000318">
    <property type="protein sequence ID" value="KAF5816219.1"/>
    <property type="molecule type" value="Genomic_DNA"/>
</dbReference>
<protein>
    <submittedName>
        <fullName evidence="1">Uncharacterized protein</fullName>
    </submittedName>
</protein>
<reference evidence="1" key="1">
    <citation type="journal article" date="2017" name="Nature">
        <title>The sunflower genome provides insights into oil metabolism, flowering and Asterid evolution.</title>
        <authorList>
            <person name="Badouin H."/>
            <person name="Gouzy J."/>
            <person name="Grassa C.J."/>
            <person name="Murat F."/>
            <person name="Staton S.E."/>
            <person name="Cottret L."/>
            <person name="Lelandais-Briere C."/>
            <person name="Owens G.L."/>
            <person name="Carrere S."/>
            <person name="Mayjonade B."/>
            <person name="Legrand L."/>
            <person name="Gill N."/>
            <person name="Kane N.C."/>
            <person name="Bowers J.E."/>
            <person name="Hubner S."/>
            <person name="Bellec A."/>
            <person name="Berard A."/>
            <person name="Berges H."/>
            <person name="Blanchet N."/>
            <person name="Boniface M.C."/>
            <person name="Brunel D."/>
            <person name="Catrice O."/>
            <person name="Chaidir N."/>
            <person name="Claudel C."/>
            <person name="Donnadieu C."/>
            <person name="Faraut T."/>
            <person name="Fievet G."/>
            <person name="Helmstetter N."/>
            <person name="King M."/>
            <person name="Knapp S.J."/>
            <person name="Lai Z."/>
            <person name="Le Paslier M.C."/>
            <person name="Lippi Y."/>
            <person name="Lorenzon L."/>
            <person name="Mandel J.R."/>
            <person name="Marage G."/>
            <person name="Marchand G."/>
            <person name="Marquand E."/>
            <person name="Bret-Mestries E."/>
            <person name="Morien E."/>
            <person name="Nambeesan S."/>
            <person name="Nguyen T."/>
            <person name="Pegot-Espagnet P."/>
            <person name="Pouilly N."/>
            <person name="Raftis F."/>
            <person name="Sallet E."/>
            <person name="Schiex T."/>
            <person name="Thomas J."/>
            <person name="Vandecasteele C."/>
            <person name="Vares D."/>
            <person name="Vear F."/>
            <person name="Vautrin S."/>
            <person name="Crespi M."/>
            <person name="Mangin B."/>
            <person name="Burke J.M."/>
            <person name="Salse J."/>
            <person name="Munos S."/>
            <person name="Vincourt P."/>
            <person name="Rieseberg L.H."/>
            <person name="Langlade N.B."/>
        </authorList>
    </citation>
    <scope>NUCLEOTIDE SEQUENCE</scope>
    <source>
        <tissue evidence="1">Leaves</tissue>
    </source>
</reference>
<accession>A0A9K3JJJ0</accession>
<keyword evidence="2" id="KW-1185">Reference proteome</keyword>
<dbReference type="Proteomes" id="UP000215914">
    <property type="component" value="Unassembled WGS sequence"/>
</dbReference>
<organism evidence="1 2">
    <name type="scientific">Helianthus annuus</name>
    <name type="common">Common sunflower</name>
    <dbReference type="NCBI Taxonomy" id="4232"/>
    <lineage>
        <taxon>Eukaryota</taxon>
        <taxon>Viridiplantae</taxon>
        <taxon>Streptophyta</taxon>
        <taxon>Embryophyta</taxon>
        <taxon>Tracheophyta</taxon>
        <taxon>Spermatophyta</taxon>
        <taxon>Magnoliopsida</taxon>
        <taxon>eudicotyledons</taxon>
        <taxon>Gunneridae</taxon>
        <taxon>Pentapetalae</taxon>
        <taxon>asterids</taxon>
        <taxon>campanulids</taxon>
        <taxon>Asterales</taxon>
        <taxon>Asteraceae</taxon>
        <taxon>Asteroideae</taxon>
        <taxon>Heliantheae alliance</taxon>
        <taxon>Heliantheae</taxon>
        <taxon>Helianthus</taxon>
    </lineage>
</organism>
<name>A0A9K3JJJ0_HELAN</name>
<reference evidence="1" key="2">
    <citation type="submission" date="2020-06" db="EMBL/GenBank/DDBJ databases">
        <title>Helianthus annuus Genome sequencing and assembly Release 2.</title>
        <authorList>
            <person name="Gouzy J."/>
            <person name="Langlade N."/>
            <person name="Munos S."/>
        </authorList>
    </citation>
    <scope>NUCLEOTIDE SEQUENCE</scope>
    <source>
        <tissue evidence="1">Leaves</tissue>
    </source>
</reference>
<gene>
    <name evidence="1" type="ORF">HanXRQr2_Chr03g0131941</name>
</gene>